<dbReference type="RefSeq" id="WP_123932752.1">
    <property type="nucleotide sequence ID" value="NZ_JBPSDP010000014.1"/>
</dbReference>
<protein>
    <submittedName>
        <fullName evidence="2">Rhodanese-like domain-containing protein</fullName>
    </submittedName>
</protein>
<dbReference type="PANTHER" id="PTHR47377:SF1">
    <property type="entry name" value="RHODANESE-LIKE DOMAIN-CONTAINING PROTEIN 4, CHLOROPLASTIC"/>
    <property type="match status" value="1"/>
</dbReference>
<gene>
    <name evidence="2" type="ORF">EF294_20130</name>
</gene>
<comment type="caution">
    <text evidence="2">The sequence shown here is derived from an EMBL/GenBank/DDBJ whole genome shotgun (WGS) entry which is preliminary data.</text>
</comment>
<dbReference type="InterPro" id="IPR036873">
    <property type="entry name" value="Rhodanese-like_dom_sf"/>
</dbReference>
<dbReference type="CDD" id="cd01522">
    <property type="entry name" value="RHOD_1"/>
    <property type="match status" value="1"/>
</dbReference>
<dbReference type="AlphaFoldDB" id="A0A3N4G3D9"/>
<evidence type="ECO:0000313" key="2">
    <source>
        <dbReference type="EMBL" id="RPA56895.1"/>
    </source>
</evidence>
<keyword evidence="3" id="KW-1185">Reference proteome</keyword>
<dbReference type="InterPro" id="IPR001763">
    <property type="entry name" value="Rhodanese-like_dom"/>
</dbReference>
<evidence type="ECO:0000313" key="3">
    <source>
        <dbReference type="Proteomes" id="UP000267536"/>
    </source>
</evidence>
<evidence type="ECO:0000259" key="1">
    <source>
        <dbReference type="PROSITE" id="PS50206"/>
    </source>
</evidence>
<dbReference type="PANTHER" id="PTHR47377">
    <property type="entry name" value="RHODANESE-LIKE DOMAIN-CONTAINING PROTEIN 4, CHLOROPLASTIC"/>
    <property type="match status" value="1"/>
</dbReference>
<feature type="domain" description="Rhodanese" evidence="1">
    <location>
        <begin position="18"/>
        <end position="124"/>
    </location>
</feature>
<dbReference type="SMART" id="SM00450">
    <property type="entry name" value="RHOD"/>
    <property type="match status" value="1"/>
</dbReference>
<name>A0A3N4G3D9_9ACTN</name>
<dbReference type="OrthoDB" id="9815890at2"/>
<dbReference type="Proteomes" id="UP000267536">
    <property type="component" value="Unassembled WGS sequence"/>
</dbReference>
<dbReference type="InterPro" id="IPR044240">
    <property type="entry name" value="STR4-like"/>
</dbReference>
<dbReference type="Pfam" id="PF00581">
    <property type="entry name" value="Rhodanese"/>
    <property type="match status" value="1"/>
</dbReference>
<accession>A0A3N4G3D9</accession>
<dbReference type="EMBL" id="RKMH01000021">
    <property type="protein sequence ID" value="RPA56895.1"/>
    <property type="molecule type" value="Genomic_DNA"/>
</dbReference>
<dbReference type="Gene3D" id="3.40.250.10">
    <property type="entry name" value="Rhodanese-like domain"/>
    <property type="match status" value="1"/>
</dbReference>
<organism evidence="2 3">
    <name type="scientific">Gordonia oryzae</name>
    <dbReference type="NCBI Taxonomy" id="2487349"/>
    <lineage>
        <taxon>Bacteria</taxon>
        <taxon>Bacillati</taxon>
        <taxon>Actinomycetota</taxon>
        <taxon>Actinomycetes</taxon>
        <taxon>Mycobacteriales</taxon>
        <taxon>Gordoniaceae</taxon>
        <taxon>Gordonia</taxon>
    </lineage>
</organism>
<reference evidence="2 3" key="1">
    <citation type="submission" date="2018-11" db="EMBL/GenBank/DDBJ databases">
        <title>Draft genome sequence of Gordonia sp. RS15-1S isolated from rice stems.</title>
        <authorList>
            <person name="Muangham S."/>
        </authorList>
    </citation>
    <scope>NUCLEOTIDE SEQUENCE [LARGE SCALE GENOMIC DNA]</scope>
    <source>
        <strain evidence="2 3">RS15-1S</strain>
    </source>
</reference>
<sequence>MTYAGDLTPTQAWEKLEQNPKAKLVDCRTRAEWSFVGVPDLEILGKKPLFIEWNTFPHGTPNEGFIAELRDAGVADDDEVIFICRSGHRSIGAAEAATADGVAKAYNVVDGFEGPLDEFDHRGSKGWRALDLPWRQS</sequence>
<dbReference type="PROSITE" id="PS50206">
    <property type="entry name" value="RHODANESE_3"/>
    <property type="match status" value="1"/>
</dbReference>
<proteinExistence type="predicted"/>
<dbReference type="SUPFAM" id="SSF52821">
    <property type="entry name" value="Rhodanese/Cell cycle control phosphatase"/>
    <property type="match status" value="1"/>
</dbReference>